<dbReference type="EMBL" id="JACKTY010000045">
    <property type="protein sequence ID" value="MCV7229602.1"/>
    <property type="molecule type" value="Genomic_DNA"/>
</dbReference>
<dbReference type="InterPro" id="IPR038070">
    <property type="entry name" value="Rv2632c-like_sf"/>
</dbReference>
<sequence length="91" mass="10120">MSHKDHDKSKYNVKIRVDMHDDHAKATARMGWRDVELVGKGEADLDPDDHYPARVGEELAVARALTHLTRQLFVATAGDVESVTGEPVSVR</sequence>
<keyword evidence="2" id="KW-1185">Reference proteome</keyword>
<proteinExistence type="predicted"/>
<evidence type="ECO:0000313" key="1">
    <source>
        <dbReference type="EMBL" id="MCV7229602.1"/>
    </source>
</evidence>
<dbReference type="SUPFAM" id="SSF143212">
    <property type="entry name" value="Rv2632c-like"/>
    <property type="match status" value="1"/>
</dbReference>
<dbReference type="RefSeq" id="WP_264070857.1">
    <property type="nucleotide sequence ID" value="NZ_JACKTY010000045.1"/>
</dbReference>
<protein>
    <submittedName>
        <fullName evidence="1">DUF1876 family protein</fullName>
    </submittedName>
</protein>
<organism evidence="1 2">
    <name type="scientific">Mycolicibacterium komossense</name>
    <dbReference type="NCBI Taxonomy" id="1779"/>
    <lineage>
        <taxon>Bacteria</taxon>
        <taxon>Bacillati</taxon>
        <taxon>Actinomycetota</taxon>
        <taxon>Actinomycetes</taxon>
        <taxon>Mycobacteriales</taxon>
        <taxon>Mycobacteriaceae</taxon>
        <taxon>Mycolicibacterium</taxon>
    </lineage>
</organism>
<dbReference type="Pfam" id="PF08962">
    <property type="entry name" value="Rv2632c-like"/>
    <property type="match status" value="1"/>
</dbReference>
<gene>
    <name evidence="1" type="ORF">H7J73_26690</name>
</gene>
<dbReference type="Gene3D" id="3.30.160.240">
    <property type="entry name" value="Rv1738"/>
    <property type="match status" value="1"/>
</dbReference>
<reference evidence="1 2" key="1">
    <citation type="journal article" date="2022" name="BMC Genomics">
        <title>Comparative genome analysis of mycobacteria focusing on tRNA and non-coding RNA.</title>
        <authorList>
            <person name="Behra P.R.K."/>
            <person name="Pettersson B.M.F."/>
            <person name="Ramesh M."/>
            <person name="Das S."/>
            <person name="Dasgupta S."/>
            <person name="Kirsebom L.A."/>
        </authorList>
    </citation>
    <scope>NUCLEOTIDE SEQUENCE [LARGE SCALE GENOMIC DNA]</scope>
    <source>
        <strain evidence="1 2">DSM 44078</strain>
    </source>
</reference>
<name>A0ABT3CJR5_9MYCO</name>
<dbReference type="Proteomes" id="UP001526201">
    <property type="component" value="Unassembled WGS sequence"/>
</dbReference>
<accession>A0ABT3CJR5</accession>
<comment type="caution">
    <text evidence="1">The sequence shown here is derived from an EMBL/GenBank/DDBJ whole genome shotgun (WGS) entry which is preliminary data.</text>
</comment>
<evidence type="ECO:0000313" key="2">
    <source>
        <dbReference type="Proteomes" id="UP001526201"/>
    </source>
</evidence>
<dbReference type="InterPro" id="IPR015057">
    <property type="entry name" value="Rv2632c-like"/>
</dbReference>